<evidence type="ECO:0000313" key="1">
    <source>
        <dbReference type="EMBL" id="GAI82957.1"/>
    </source>
</evidence>
<organism evidence="1">
    <name type="scientific">marine sediment metagenome</name>
    <dbReference type="NCBI Taxonomy" id="412755"/>
    <lineage>
        <taxon>unclassified sequences</taxon>
        <taxon>metagenomes</taxon>
        <taxon>ecological metagenomes</taxon>
    </lineage>
</organism>
<proteinExistence type="predicted"/>
<dbReference type="AlphaFoldDB" id="X1RQJ4"/>
<protein>
    <submittedName>
        <fullName evidence="1">Uncharacterized protein</fullName>
    </submittedName>
</protein>
<dbReference type="EMBL" id="BARW01009642">
    <property type="protein sequence ID" value="GAI82957.1"/>
    <property type="molecule type" value="Genomic_DNA"/>
</dbReference>
<sequence length="84" mass="9591">MLTDKEKDALERIVKFEDALPSNAFDHDANGEYQLGWSWRDVNVHPSILNNLLIKGCLKTKYKSNNYTGYCLTNGGRTLLLTQE</sequence>
<feature type="non-terminal residue" evidence="1">
    <location>
        <position position="84"/>
    </location>
</feature>
<gene>
    <name evidence="1" type="ORF">S12H4_19308</name>
</gene>
<reference evidence="1" key="1">
    <citation type="journal article" date="2014" name="Front. Microbiol.">
        <title>High frequency of phylogenetically diverse reductive dehalogenase-homologous genes in deep subseafloor sedimentary metagenomes.</title>
        <authorList>
            <person name="Kawai M."/>
            <person name="Futagami T."/>
            <person name="Toyoda A."/>
            <person name="Takaki Y."/>
            <person name="Nishi S."/>
            <person name="Hori S."/>
            <person name="Arai W."/>
            <person name="Tsubouchi T."/>
            <person name="Morono Y."/>
            <person name="Uchiyama I."/>
            <person name="Ito T."/>
            <person name="Fujiyama A."/>
            <person name="Inagaki F."/>
            <person name="Takami H."/>
        </authorList>
    </citation>
    <scope>NUCLEOTIDE SEQUENCE</scope>
    <source>
        <strain evidence="1">Expedition CK06-06</strain>
    </source>
</reference>
<accession>X1RQJ4</accession>
<name>X1RQJ4_9ZZZZ</name>
<comment type="caution">
    <text evidence="1">The sequence shown here is derived from an EMBL/GenBank/DDBJ whole genome shotgun (WGS) entry which is preliminary data.</text>
</comment>